<evidence type="ECO:0000256" key="1">
    <source>
        <dbReference type="SAM" id="MobiDB-lite"/>
    </source>
</evidence>
<evidence type="ECO:0000313" key="3">
    <source>
        <dbReference type="Proteomes" id="UP001519363"/>
    </source>
</evidence>
<evidence type="ECO:0008006" key="4">
    <source>
        <dbReference type="Google" id="ProtNLM"/>
    </source>
</evidence>
<keyword evidence="3" id="KW-1185">Reference proteome</keyword>
<dbReference type="EMBL" id="JAGIOO010000001">
    <property type="protein sequence ID" value="MBP2474038.1"/>
    <property type="molecule type" value="Genomic_DNA"/>
</dbReference>
<sequence>MIRFALGVAVGYVLGSRAGRERYEDLVRMYHRMVEHPAVQGTAGAVRAKVDEKLPWGKDKGEGAGQPPLAKGQQGDKLASEAGVTPPPVPEQASPKSSAPKTHAARP</sequence>
<feature type="compositionally biased region" description="Basic and acidic residues" evidence="1">
    <location>
        <begin position="48"/>
        <end position="62"/>
    </location>
</feature>
<dbReference type="Proteomes" id="UP001519363">
    <property type="component" value="Unassembled WGS sequence"/>
</dbReference>
<accession>A0ABS5ABR6</accession>
<dbReference type="RefSeq" id="WP_086780915.1">
    <property type="nucleotide sequence ID" value="NZ_JAGIOO010000001.1"/>
</dbReference>
<comment type="caution">
    <text evidence="2">The sequence shown here is derived from an EMBL/GenBank/DDBJ whole genome shotgun (WGS) entry which is preliminary data.</text>
</comment>
<reference evidence="2 3" key="1">
    <citation type="submission" date="2021-03" db="EMBL/GenBank/DDBJ databases">
        <title>Sequencing the genomes of 1000 actinobacteria strains.</title>
        <authorList>
            <person name="Klenk H.-P."/>
        </authorList>
    </citation>
    <scope>NUCLEOTIDE SEQUENCE [LARGE SCALE GENOMIC DNA]</scope>
    <source>
        <strain evidence="2 3">DSM 44580</strain>
    </source>
</reference>
<proteinExistence type="predicted"/>
<feature type="region of interest" description="Disordered" evidence="1">
    <location>
        <begin position="37"/>
        <end position="107"/>
    </location>
</feature>
<protein>
    <recommendedName>
        <fullName evidence="4">YtxH domain-containing protein</fullName>
    </recommendedName>
</protein>
<name>A0ABS5ABR6_9PSEU</name>
<organism evidence="2 3">
    <name type="scientific">Crossiella equi</name>
    <dbReference type="NCBI Taxonomy" id="130796"/>
    <lineage>
        <taxon>Bacteria</taxon>
        <taxon>Bacillati</taxon>
        <taxon>Actinomycetota</taxon>
        <taxon>Actinomycetes</taxon>
        <taxon>Pseudonocardiales</taxon>
        <taxon>Pseudonocardiaceae</taxon>
        <taxon>Crossiella</taxon>
    </lineage>
</organism>
<evidence type="ECO:0000313" key="2">
    <source>
        <dbReference type="EMBL" id="MBP2474038.1"/>
    </source>
</evidence>
<gene>
    <name evidence="2" type="ORF">JOF53_002910</name>
</gene>